<evidence type="ECO:0000313" key="2">
    <source>
        <dbReference type="EMBL" id="GBG16104.1"/>
    </source>
</evidence>
<evidence type="ECO:0000256" key="1">
    <source>
        <dbReference type="SAM" id="MobiDB-lite"/>
    </source>
</evidence>
<dbReference type="Proteomes" id="UP000241890">
    <property type="component" value="Unassembled WGS sequence"/>
</dbReference>
<reference evidence="2 3" key="1">
    <citation type="submission" date="2017-12" db="EMBL/GenBank/DDBJ databases">
        <title>Sequencing, de novo assembly and annotation of complete genome of a new Thraustochytrid species, strain FCC1311.</title>
        <authorList>
            <person name="Sedici K."/>
            <person name="Godart F."/>
            <person name="Aiese Cigliano R."/>
            <person name="Sanseverino W."/>
            <person name="Barakat M."/>
            <person name="Ortet P."/>
            <person name="Marechal E."/>
            <person name="Cagnac O."/>
            <person name="Amato A."/>
        </authorList>
    </citation>
    <scope>NUCLEOTIDE SEQUENCE [LARGE SCALE GENOMIC DNA]</scope>
</reference>
<evidence type="ECO:0000313" key="3">
    <source>
        <dbReference type="Proteomes" id="UP000241890"/>
    </source>
</evidence>
<accession>A0A2R5FKB0</accession>
<gene>
    <name evidence="2" type="ORF">FCC1311_118522</name>
</gene>
<feature type="non-terminal residue" evidence="2">
    <location>
        <position position="106"/>
    </location>
</feature>
<protein>
    <submittedName>
        <fullName evidence="2">Uncharacterized protein</fullName>
    </submittedName>
</protein>
<feature type="compositionally biased region" description="Acidic residues" evidence="1">
    <location>
        <begin position="36"/>
        <end position="55"/>
    </location>
</feature>
<proteinExistence type="predicted"/>
<comment type="caution">
    <text evidence="2">The sequence shown here is derived from an EMBL/GenBank/DDBJ whole genome shotgun (WGS) entry which is preliminary data.</text>
</comment>
<dbReference type="InParanoid" id="A0A2R5FKB0"/>
<dbReference type="EMBL" id="BEYU01002173">
    <property type="protein sequence ID" value="GBG16104.1"/>
    <property type="molecule type" value="Genomic_DNA"/>
</dbReference>
<organism evidence="2 3">
    <name type="scientific">Hondaea fermentalgiana</name>
    <dbReference type="NCBI Taxonomy" id="2315210"/>
    <lineage>
        <taxon>Eukaryota</taxon>
        <taxon>Sar</taxon>
        <taxon>Stramenopiles</taxon>
        <taxon>Bigyra</taxon>
        <taxon>Labyrinthulomycetes</taxon>
        <taxon>Thraustochytrida</taxon>
        <taxon>Thraustochytriidae</taxon>
        <taxon>Hondaea</taxon>
    </lineage>
</organism>
<feature type="region of interest" description="Disordered" evidence="1">
    <location>
        <begin position="31"/>
        <end position="67"/>
    </location>
</feature>
<dbReference type="AlphaFoldDB" id="A0A2R5FKB0"/>
<keyword evidence="3" id="KW-1185">Reference proteome</keyword>
<name>A0A2R5FKB0_9STRA</name>
<sequence>MAPFKNFEVDMGKGTCTAVQMSGSNFELADASVNDCEGDEDGDDDDKDDEDDQGEGDANIATSEVRSTDALAADGSMFGAVVAKSTPIGALASLRRRRQNHTSAVP</sequence>